<dbReference type="PANTHER" id="PTHR33420">
    <property type="entry name" value="FIMBRIAL SUBUNIT ELFA-RELATED"/>
    <property type="match status" value="1"/>
</dbReference>
<proteinExistence type="predicted"/>
<dbReference type="RefSeq" id="WP_276264599.1">
    <property type="nucleotide sequence ID" value="NZ_JARJLM010000163.1"/>
</dbReference>
<dbReference type="Pfam" id="PF00419">
    <property type="entry name" value="Fimbrial"/>
    <property type="match status" value="1"/>
</dbReference>
<sequence>MMVPSLSREQRTDGRRIRQSVICLKTAILLWLATVCSSAFARVECSVNYSDLNFSLPTGTYTIPRGAPTGTRITPFTRLQQTYQNVWNCNDTADIAFGPALQSTLTFSGTTYWENGLSYQVFNTNLDGVGLIMQSVGYMERAGWSQTRGLDTTSWLGMASARYSPPPGPLLNSGVGMAFAFVKTGPITPGMVVLGVIAQAGMAEFPSGTPNGPVSSVTYQLPVTAFTGNSIFIVPACTTPSIPVDLRSHRSSEFSGPNTVTSSVNFDLALNNCPAGMKAIQYQVDAVTPIISSVNSVVALDGTSTATGVGVQLLDGSGAAFQLGRAQTFNGYNSTTGGSYTIPFRARYIQTGSTVGPGRANSVMTFTMTYQ</sequence>
<evidence type="ECO:0000313" key="4">
    <source>
        <dbReference type="Proteomes" id="UP001216674"/>
    </source>
</evidence>
<dbReference type="Gene3D" id="2.60.40.3310">
    <property type="match status" value="1"/>
</dbReference>
<dbReference type="InterPro" id="IPR000259">
    <property type="entry name" value="Adhesion_dom_fimbrial"/>
</dbReference>
<evidence type="ECO:0000259" key="2">
    <source>
        <dbReference type="Pfam" id="PF00419"/>
    </source>
</evidence>
<comment type="caution">
    <text evidence="3">The sequence shown here is derived from an EMBL/GenBank/DDBJ whole genome shotgun (WGS) entry which is preliminary data.</text>
</comment>
<evidence type="ECO:0000256" key="1">
    <source>
        <dbReference type="ARBA" id="ARBA00022729"/>
    </source>
</evidence>
<dbReference type="InterPro" id="IPR050263">
    <property type="entry name" value="Bact_Fimbrial_Adh_Pro"/>
</dbReference>
<dbReference type="Proteomes" id="UP001216674">
    <property type="component" value="Unassembled WGS sequence"/>
</dbReference>
<keyword evidence="4" id="KW-1185">Reference proteome</keyword>
<name>A0ABT6AL55_9BURK</name>
<dbReference type="InterPro" id="IPR008966">
    <property type="entry name" value="Adhesion_dom_sf"/>
</dbReference>
<dbReference type="SUPFAM" id="SSF49401">
    <property type="entry name" value="Bacterial adhesins"/>
    <property type="match status" value="1"/>
</dbReference>
<feature type="domain" description="Fimbrial-type adhesion" evidence="2">
    <location>
        <begin position="238"/>
        <end position="371"/>
    </location>
</feature>
<reference evidence="3 4" key="1">
    <citation type="submission" date="2023-03" db="EMBL/GenBank/DDBJ databases">
        <title>Draft assemblies of triclosan tolerant bacteria isolated from returned activated sludge.</title>
        <authorList>
            <person name="Van Hamelsveld S."/>
        </authorList>
    </citation>
    <scope>NUCLEOTIDE SEQUENCE [LARGE SCALE GENOMIC DNA]</scope>
    <source>
        <strain evidence="3 4">GW210010_S58</strain>
    </source>
</reference>
<accession>A0ABT6AL55</accession>
<organism evidence="3 4">
    <name type="scientific">Cupriavidus basilensis</name>
    <dbReference type="NCBI Taxonomy" id="68895"/>
    <lineage>
        <taxon>Bacteria</taxon>
        <taxon>Pseudomonadati</taxon>
        <taxon>Pseudomonadota</taxon>
        <taxon>Betaproteobacteria</taxon>
        <taxon>Burkholderiales</taxon>
        <taxon>Burkholderiaceae</taxon>
        <taxon>Cupriavidus</taxon>
    </lineage>
</organism>
<dbReference type="Gene3D" id="2.60.40.1090">
    <property type="entry name" value="Fimbrial-type adhesion domain"/>
    <property type="match status" value="1"/>
</dbReference>
<evidence type="ECO:0000313" key="3">
    <source>
        <dbReference type="EMBL" id="MDF3833199.1"/>
    </source>
</evidence>
<keyword evidence="1" id="KW-0732">Signal</keyword>
<dbReference type="EMBL" id="JARJLM010000163">
    <property type="protein sequence ID" value="MDF3833199.1"/>
    <property type="molecule type" value="Genomic_DNA"/>
</dbReference>
<dbReference type="InterPro" id="IPR036937">
    <property type="entry name" value="Adhesion_dom_fimbrial_sf"/>
</dbReference>
<gene>
    <name evidence="3" type="ORF">P3W85_09605</name>
</gene>
<protein>
    <submittedName>
        <fullName evidence="3">Fimbrial protein</fullName>
    </submittedName>
</protein>
<dbReference type="PANTHER" id="PTHR33420:SF3">
    <property type="entry name" value="FIMBRIAL SUBUNIT ELFA"/>
    <property type="match status" value="1"/>
</dbReference>